<keyword evidence="1" id="KW-1133">Transmembrane helix</keyword>
<evidence type="ECO:0000256" key="1">
    <source>
        <dbReference type="SAM" id="Phobius"/>
    </source>
</evidence>
<gene>
    <name evidence="2" type="ORF">CHH67_24665</name>
</gene>
<protein>
    <submittedName>
        <fullName evidence="2">Pilus assembly protein CpaF</fullName>
    </submittedName>
</protein>
<feature type="transmembrane region" description="Helical" evidence="1">
    <location>
        <begin position="6"/>
        <end position="26"/>
    </location>
</feature>
<keyword evidence="1" id="KW-0812">Transmembrane</keyword>
<comment type="caution">
    <text evidence="2">The sequence shown here is derived from an EMBL/GenBank/DDBJ whole genome shotgun (WGS) entry which is preliminary data.</text>
</comment>
<dbReference type="InterPro" id="IPR027417">
    <property type="entry name" value="P-loop_NTPase"/>
</dbReference>
<name>A0A268EE00_9BACL</name>
<dbReference type="SUPFAM" id="SSF52540">
    <property type="entry name" value="P-loop containing nucleoside triphosphate hydrolases"/>
    <property type="match status" value="1"/>
</dbReference>
<dbReference type="Proteomes" id="UP000215596">
    <property type="component" value="Unassembled WGS sequence"/>
</dbReference>
<dbReference type="EMBL" id="NPBY01000108">
    <property type="protein sequence ID" value="PAD71341.1"/>
    <property type="molecule type" value="Genomic_DNA"/>
</dbReference>
<accession>A0A268EE00</accession>
<evidence type="ECO:0000313" key="2">
    <source>
        <dbReference type="EMBL" id="PAD71341.1"/>
    </source>
</evidence>
<sequence length="634" mass="73163">MGTQTLNFLIIVLILVSLITYLVIMLRRKPVAPQKKKGMANKKQFEIQEILNYVKRAISEYINMNLLDLGLSEEEYNRRKELVAELETALKNANTGDIQEKIYLKQYIYDLLERNYGIDEENINWIIPFDETERLTNEDKFDILLHIYKKKYGFSGLEQLINQYRLDELKYVIEDGKTPSYIITSDEIQRIYKLEIAKNRLDFSDKLSIVVQRVYSQYKGFGVIDEILNMKIDGVSGGVSGVPNTMQLLDDEVDLMNSMKKAQQQGYDSVWIFYKGKSIHLSFLSFGSELELKRIANNIYKYDNPSQLTEQNAFKVNELKDGSRVVVARPPFSESWAFWVRKFDLPNMSLEKLISDKSAENAELPREMTKYLMKGARTTAISGPQGAGKTSLAMASVQYIPATYNLRIQELAFELNLRKLYPQRNTIAFRETDYITGEQGLDFQKKTDGTVNLLGEVATDPVAAWMIKMGQVASLFTIFTHHAKTFKDLIWSLRNALINTQAATDQKAAEEQVAKVIEFDIHVERTYTGHRFIERITECVYEEPDDSALELISSGDSLESKMDALIAIKKEEILRQTGRVWKARNIVEYRDGRYVAGEPLSKEKVRQMMNNMSPEDAEGFRQFLKKHWRNVSYD</sequence>
<evidence type="ECO:0000313" key="3">
    <source>
        <dbReference type="Proteomes" id="UP000215596"/>
    </source>
</evidence>
<dbReference type="OrthoDB" id="1981678at2"/>
<proteinExistence type="predicted"/>
<keyword evidence="1" id="KW-0472">Membrane</keyword>
<reference evidence="2 3" key="1">
    <citation type="submission" date="2017-07" db="EMBL/GenBank/DDBJ databases">
        <title>Isolation and whole genome analysis of endospore-forming bacteria from heroin.</title>
        <authorList>
            <person name="Kalinowski J."/>
            <person name="Ahrens B."/>
            <person name="Al-Dilaimi A."/>
            <person name="Winkler A."/>
            <person name="Wibberg D."/>
            <person name="Schleenbecker U."/>
            <person name="Ruckert C."/>
            <person name="Wolfel R."/>
            <person name="Grass G."/>
        </authorList>
    </citation>
    <scope>NUCLEOTIDE SEQUENCE [LARGE SCALE GENOMIC DNA]</scope>
    <source>
        <strain evidence="2 3">7537-G1</strain>
    </source>
</reference>
<organism evidence="2 3">
    <name type="scientific">Paenibacillus campinasensis</name>
    <dbReference type="NCBI Taxonomy" id="66347"/>
    <lineage>
        <taxon>Bacteria</taxon>
        <taxon>Bacillati</taxon>
        <taxon>Bacillota</taxon>
        <taxon>Bacilli</taxon>
        <taxon>Bacillales</taxon>
        <taxon>Paenibacillaceae</taxon>
        <taxon>Paenibacillus</taxon>
    </lineage>
</organism>
<dbReference type="Gene3D" id="3.40.50.300">
    <property type="entry name" value="P-loop containing nucleotide triphosphate hydrolases"/>
    <property type="match status" value="1"/>
</dbReference>
<dbReference type="AlphaFoldDB" id="A0A268EE00"/>
<dbReference type="RefSeq" id="WP_095268021.1">
    <property type="nucleotide sequence ID" value="NZ_NPBY01000108.1"/>
</dbReference>
<dbReference type="Gene3D" id="3.30.450.370">
    <property type="match status" value="1"/>
</dbReference>